<evidence type="ECO:0000313" key="4">
    <source>
        <dbReference type="Proteomes" id="UP000663193"/>
    </source>
</evidence>
<dbReference type="OMA" id="WMMAAKA"/>
<dbReference type="CDD" id="cd15457">
    <property type="entry name" value="NADAR"/>
    <property type="match status" value="1"/>
</dbReference>
<dbReference type="VEuPathDB" id="FungiDB:JI435_081310"/>
<dbReference type="Proteomes" id="UP000663193">
    <property type="component" value="Chromosome 2"/>
</dbReference>
<dbReference type="InterPro" id="IPR012816">
    <property type="entry name" value="NADAR"/>
</dbReference>
<evidence type="ECO:0000313" key="3">
    <source>
        <dbReference type="EMBL" id="QRC92813.1"/>
    </source>
</evidence>
<dbReference type="AlphaFoldDB" id="A0A7U2ETI8"/>
<dbReference type="RefSeq" id="XP_001798456.1">
    <property type="nucleotide sequence ID" value="XM_001798404.1"/>
</dbReference>
<sequence>MPFTTTVEGPARPSPPTSKPKTTTDSPTPETKPVYFFRPTQGNGYLSQWYWSPFTTPTSPHLYATAEMYMMVQKALLFSDPTTASAMLETTDPARHKALGRQVANFDEKIWDANKERIVEEANWWKFTRTEDAEELCRMLLETGEREIVEASPFDRVWGVGFKEGVAGRNRQRWGRNLLGRALERIRGRLREEGGKKEGE</sequence>
<evidence type="ECO:0000259" key="2">
    <source>
        <dbReference type="Pfam" id="PF08719"/>
    </source>
</evidence>
<dbReference type="SUPFAM" id="SSF143990">
    <property type="entry name" value="YbiA-like"/>
    <property type="match status" value="1"/>
</dbReference>
<dbReference type="Gene3D" id="1.10.357.40">
    <property type="entry name" value="YbiA-like"/>
    <property type="match status" value="1"/>
</dbReference>
<feature type="compositionally biased region" description="Low complexity" evidence="1">
    <location>
        <begin position="19"/>
        <end position="33"/>
    </location>
</feature>
<dbReference type="Pfam" id="PF08719">
    <property type="entry name" value="NADAR"/>
    <property type="match status" value="1"/>
</dbReference>
<dbReference type="OrthoDB" id="206452at2759"/>
<accession>A0A7U2ETI8</accession>
<organism evidence="3 4">
    <name type="scientific">Phaeosphaeria nodorum (strain SN15 / ATCC MYA-4574 / FGSC 10173)</name>
    <name type="common">Glume blotch fungus</name>
    <name type="synonym">Parastagonospora nodorum</name>
    <dbReference type="NCBI Taxonomy" id="321614"/>
    <lineage>
        <taxon>Eukaryota</taxon>
        <taxon>Fungi</taxon>
        <taxon>Dikarya</taxon>
        <taxon>Ascomycota</taxon>
        <taxon>Pezizomycotina</taxon>
        <taxon>Dothideomycetes</taxon>
        <taxon>Pleosporomycetidae</taxon>
        <taxon>Pleosporales</taxon>
        <taxon>Pleosporineae</taxon>
        <taxon>Phaeosphaeriaceae</taxon>
        <taxon>Parastagonospora</taxon>
    </lineage>
</organism>
<reference evidence="4" key="1">
    <citation type="journal article" date="2021" name="BMC Genomics">
        <title>Chromosome-level genome assembly and manually-curated proteome of model necrotroph Parastagonospora nodorum Sn15 reveals a genome-wide trove of candidate effector homologs, and redundancy of virulence-related functions within an accessory chromosome.</title>
        <authorList>
            <person name="Bertazzoni S."/>
            <person name="Jones D.A.B."/>
            <person name="Phan H.T."/>
            <person name="Tan K.-C."/>
            <person name="Hane J.K."/>
        </authorList>
    </citation>
    <scope>NUCLEOTIDE SEQUENCE [LARGE SCALE GENOMIC DNA]</scope>
    <source>
        <strain evidence="4">SN15 / ATCC MYA-4574 / FGSC 10173)</strain>
    </source>
</reference>
<dbReference type="NCBIfam" id="TIGR02464">
    <property type="entry name" value="ribofla_fusion"/>
    <property type="match status" value="1"/>
</dbReference>
<keyword evidence="4" id="KW-1185">Reference proteome</keyword>
<proteinExistence type="predicted"/>
<feature type="region of interest" description="Disordered" evidence="1">
    <location>
        <begin position="1"/>
        <end position="33"/>
    </location>
</feature>
<dbReference type="EMBL" id="CP069024">
    <property type="protein sequence ID" value="QRC92813.1"/>
    <property type="molecule type" value="Genomic_DNA"/>
</dbReference>
<dbReference type="InterPro" id="IPR037238">
    <property type="entry name" value="YbiA-like_sf"/>
</dbReference>
<gene>
    <name evidence="3" type="ORF">JI435_081310</name>
</gene>
<name>A0A7U2ETI8_PHANO</name>
<protein>
    <recommendedName>
        <fullName evidence="2">NADAR domain-containing protein</fullName>
    </recommendedName>
</protein>
<feature type="domain" description="NADAR" evidence="2">
    <location>
        <begin position="35"/>
        <end position="191"/>
    </location>
</feature>
<dbReference type="KEGG" id="pno:SNOG_08131"/>
<evidence type="ECO:0000256" key="1">
    <source>
        <dbReference type="SAM" id="MobiDB-lite"/>
    </source>
</evidence>